<evidence type="ECO:0000256" key="8">
    <source>
        <dbReference type="SAM" id="Coils"/>
    </source>
</evidence>
<evidence type="ECO:0000256" key="4">
    <source>
        <dbReference type="ARBA" id="ARBA00023069"/>
    </source>
</evidence>
<dbReference type="OrthoDB" id="1902038at2759"/>
<sequence length="359" mass="42767">MDDVKHMNQMILYSKCVTIRDAQIEEKRNMMIESEEESRRLDLMMEIERLKAIENYELAEAQRAEERKRGAAVLAQQIEMREGERVREEELRAREREHMLREVERLKEEERKQQVRKKLVADTMMEEVAVANAEQIKRKEVMKEREKAEDARILDYIRQRDKRQQELAMEKERIAKEKELETARLRAQQEKAADKQAEEDELRARRYQEAKEREWRSKELEAKDKEAAIMKDLAVAREAQKAAKIRQLADVARVEQLEFQRVIEASREKENSERQQAEAQVEASMQYKEELLAQVAANEQRRLREQQEKLEEGRRILDDAAREKARLQAIKEKKLKELERAGVPAKYRAELEKKKVGGW</sequence>
<comment type="subcellular location">
    <subcellularLocation>
        <location evidence="1">Cell projection</location>
        <location evidence="1">Cilium</location>
        <location evidence="1">Flagellum</location>
    </subcellularLocation>
</comment>
<dbReference type="InterPro" id="IPR043597">
    <property type="entry name" value="TPH_dom"/>
</dbReference>
<proteinExistence type="inferred from homology"/>
<keyword evidence="5" id="KW-0966">Cell projection</keyword>
<evidence type="ECO:0000256" key="2">
    <source>
        <dbReference type="ARBA" id="ARBA00022846"/>
    </source>
</evidence>
<evidence type="ECO:0000313" key="12">
    <source>
        <dbReference type="Proteomes" id="UP000708148"/>
    </source>
</evidence>
<organism evidence="11 12">
    <name type="scientific">Ostreobium quekettii</name>
    <dbReference type="NCBI Taxonomy" id="121088"/>
    <lineage>
        <taxon>Eukaryota</taxon>
        <taxon>Viridiplantae</taxon>
        <taxon>Chlorophyta</taxon>
        <taxon>core chlorophytes</taxon>
        <taxon>Ulvophyceae</taxon>
        <taxon>TCBD clade</taxon>
        <taxon>Bryopsidales</taxon>
        <taxon>Ostreobineae</taxon>
        <taxon>Ostreobiaceae</taxon>
        <taxon>Ostreobium</taxon>
    </lineage>
</organism>
<keyword evidence="12" id="KW-1185">Reference proteome</keyword>
<dbReference type="PANTHER" id="PTHR15504">
    <property type="entry name" value="NASOPHARYNGEAL EPITHELIUM SPECIFIC PROTEIN 1"/>
    <property type="match status" value="1"/>
</dbReference>
<dbReference type="Pfam" id="PF13868">
    <property type="entry name" value="TPH"/>
    <property type="match status" value="1"/>
</dbReference>
<feature type="domain" description="Trichohyalin-plectin-homology" evidence="10">
    <location>
        <begin position="2"/>
        <end position="344"/>
    </location>
</feature>
<evidence type="ECO:0000256" key="3">
    <source>
        <dbReference type="ARBA" id="ARBA00023054"/>
    </source>
</evidence>
<dbReference type="InterPro" id="IPR033253">
    <property type="entry name" value="CFAP45"/>
</dbReference>
<evidence type="ECO:0000256" key="5">
    <source>
        <dbReference type="ARBA" id="ARBA00023273"/>
    </source>
</evidence>
<keyword evidence="3 8" id="KW-0175">Coiled coil</keyword>
<keyword evidence="2" id="KW-0282">Flagellum</keyword>
<name>A0A8S1IQW7_9CHLO</name>
<dbReference type="PANTHER" id="PTHR15504:SF0">
    <property type="entry name" value="CILIA- AND FLAGELLA-ASSOCIATED PROTEIN 45"/>
    <property type="match status" value="1"/>
</dbReference>
<keyword evidence="4" id="KW-0969">Cilium</keyword>
<evidence type="ECO:0000313" key="11">
    <source>
        <dbReference type="EMBL" id="CAD7697326.1"/>
    </source>
</evidence>
<evidence type="ECO:0000259" key="10">
    <source>
        <dbReference type="Pfam" id="PF13868"/>
    </source>
</evidence>
<evidence type="ECO:0000256" key="1">
    <source>
        <dbReference type="ARBA" id="ARBA00004230"/>
    </source>
</evidence>
<protein>
    <recommendedName>
        <fullName evidence="7">Cilia- and flagella-associated protein 45</fullName>
    </recommendedName>
</protein>
<dbReference type="EMBL" id="CAJHUC010000642">
    <property type="protein sequence ID" value="CAD7697326.1"/>
    <property type="molecule type" value="Genomic_DNA"/>
</dbReference>
<dbReference type="AlphaFoldDB" id="A0A8S1IQW7"/>
<evidence type="ECO:0000256" key="9">
    <source>
        <dbReference type="SAM" id="MobiDB-lite"/>
    </source>
</evidence>
<evidence type="ECO:0000256" key="6">
    <source>
        <dbReference type="ARBA" id="ARBA00034116"/>
    </source>
</evidence>
<feature type="region of interest" description="Disordered" evidence="9">
    <location>
        <begin position="185"/>
        <end position="205"/>
    </location>
</feature>
<gene>
    <name evidence="11" type="ORF">OSTQU699_LOCUS2687</name>
</gene>
<evidence type="ECO:0000256" key="7">
    <source>
        <dbReference type="ARBA" id="ARBA00034142"/>
    </source>
</evidence>
<accession>A0A8S1IQW7</accession>
<feature type="coiled-coil region" evidence="8">
    <location>
        <begin position="262"/>
        <end position="337"/>
    </location>
</feature>
<dbReference type="Proteomes" id="UP000708148">
    <property type="component" value="Unassembled WGS sequence"/>
</dbReference>
<reference evidence="11" key="1">
    <citation type="submission" date="2020-12" db="EMBL/GenBank/DDBJ databases">
        <authorList>
            <person name="Iha C."/>
        </authorList>
    </citation>
    <scope>NUCLEOTIDE SEQUENCE</scope>
</reference>
<comment type="similarity">
    <text evidence="6">Belongs to the CFAP45 family.</text>
</comment>
<dbReference type="GO" id="GO:0031514">
    <property type="term" value="C:motile cilium"/>
    <property type="evidence" value="ECO:0007669"/>
    <property type="project" value="UniProtKB-SubCell"/>
</dbReference>
<comment type="caution">
    <text evidence="11">The sequence shown here is derived from an EMBL/GenBank/DDBJ whole genome shotgun (WGS) entry which is preliminary data.</text>
</comment>